<dbReference type="AlphaFoldDB" id="A0A4Y7SBW4"/>
<dbReference type="SUPFAM" id="SSF52047">
    <property type="entry name" value="RNI-like"/>
    <property type="match status" value="1"/>
</dbReference>
<evidence type="ECO:0000313" key="2">
    <source>
        <dbReference type="Proteomes" id="UP000298030"/>
    </source>
</evidence>
<evidence type="ECO:0008006" key="3">
    <source>
        <dbReference type="Google" id="ProtNLM"/>
    </source>
</evidence>
<gene>
    <name evidence="1" type="ORF">FA13DRAFT_1854372</name>
</gene>
<sequence length="384" mass="42609">MHVPQDTIPAHASEYIRFPSVRISRGPSGVPLLVSLEHKFCHGPWRKLPLGPSLTTLKLREPCSLGSHRPSVKDFSISLQNMPLLETLDLHGFLPLKKAVLYVESPVLLSNLRRLQVEDIPESLAQLFCIIRLPRSTTHLPVTFVPDEVDDKATVDAVCKLTLRHLKYSLGVEDEGGIPAHKLDISGAMLELRSPRGNSPGAYRTIFIGGLLEDCVGDVSSLLGILKESFNLTNLQSLKVDGRAPAVQSPEVWQYLGGLPNIASICLQGGRLAYIFFKALKPQRTRSFLVAPPPNFPALSTLTLEMVTFGSGSPIDQWEYVQGLIGTLKRRHELSYPLSELRFKHLCVLKEEELSRIQGSVPGLKVEWRGHGSLSWEQLGEDQR</sequence>
<reference evidence="1 2" key="1">
    <citation type="journal article" date="2019" name="Nat. Ecol. Evol.">
        <title>Megaphylogeny resolves global patterns of mushroom evolution.</title>
        <authorList>
            <person name="Varga T."/>
            <person name="Krizsan K."/>
            <person name="Foldi C."/>
            <person name="Dima B."/>
            <person name="Sanchez-Garcia M."/>
            <person name="Sanchez-Ramirez S."/>
            <person name="Szollosi G.J."/>
            <person name="Szarkandi J.G."/>
            <person name="Papp V."/>
            <person name="Albert L."/>
            <person name="Andreopoulos W."/>
            <person name="Angelini C."/>
            <person name="Antonin V."/>
            <person name="Barry K.W."/>
            <person name="Bougher N.L."/>
            <person name="Buchanan P."/>
            <person name="Buyck B."/>
            <person name="Bense V."/>
            <person name="Catcheside P."/>
            <person name="Chovatia M."/>
            <person name="Cooper J."/>
            <person name="Damon W."/>
            <person name="Desjardin D."/>
            <person name="Finy P."/>
            <person name="Geml J."/>
            <person name="Haridas S."/>
            <person name="Hughes K."/>
            <person name="Justo A."/>
            <person name="Karasinski D."/>
            <person name="Kautmanova I."/>
            <person name="Kiss B."/>
            <person name="Kocsube S."/>
            <person name="Kotiranta H."/>
            <person name="LaButti K.M."/>
            <person name="Lechner B.E."/>
            <person name="Liimatainen K."/>
            <person name="Lipzen A."/>
            <person name="Lukacs Z."/>
            <person name="Mihaltcheva S."/>
            <person name="Morgado L.N."/>
            <person name="Niskanen T."/>
            <person name="Noordeloos M.E."/>
            <person name="Ohm R.A."/>
            <person name="Ortiz-Santana B."/>
            <person name="Ovrebo C."/>
            <person name="Racz N."/>
            <person name="Riley R."/>
            <person name="Savchenko A."/>
            <person name="Shiryaev A."/>
            <person name="Soop K."/>
            <person name="Spirin V."/>
            <person name="Szebenyi C."/>
            <person name="Tomsovsky M."/>
            <person name="Tulloss R.E."/>
            <person name="Uehling J."/>
            <person name="Grigoriev I.V."/>
            <person name="Vagvolgyi C."/>
            <person name="Papp T."/>
            <person name="Martin F.M."/>
            <person name="Miettinen O."/>
            <person name="Hibbett D.S."/>
            <person name="Nagy L.G."/>
        </authorList>
    </citation>
    <scope>NUCLEOTIDE SEQUENCE [LARGE SCALE GENOMIC DNA]</scope>
    <source>
        <strain evidence="1 2">FP101781</strain>
    </source>
</reference>
<comment type="caution">
    <text evidence="1">The sequence shown here is derived from an EMBL/GenBank/DDBJ whole genome shotgun (WGS) entry which is preliminary data.</text>
</comment>
<keyword evidence="2" id="KW-1185">Reference proteome</keyword>
<accession>A0A4Y7SBW4</accession>
<protein>
    <recommendedName>
        <fullName evidence="3">F-box domain-containing protein</fullName>
    </recommendedName>
</protein>
<organism evidence="1 2">
    <name type="scientific">Coprinellus micaceus</name>
    <name type="common">Glistening ink-cap mushroom</name>
    <name type="synonym">Coprinus micaceus</name>
    <dbReference type="NCBI Taxonomy" id="71717"/>
    <lineage>
        <taxon>Eukaryota</taxon>
        <taxon>Fungi</taxon>
        <taxon>Dikarya</taxon>
        <taxon>Basidiomycota</taxon>
        <taxon>Agaricomycotina</taxon>
        <taxon>Agaricomycetes</taxon>
        <taxon>Agaricomycetidae</taxon>
        <taxon>Agaricales</taxon>
        <taxon>Agaricineae</taxon>
        <taxon>Psathyrellaceae</taxon>
        <taxon>Coprinellus</taxon>
    </lineage>
</organism>
<proteinExistence type="predicted"/>
<dbReference type="EMBL" id="QPFP01000217">
    <property type="protein sequence ID" value="TEB18895.1"/>
    <property type="molecule type" value="Genomic_DNA"/>
</dbReference>
<evidence type="ECO:0000313" key="1">
    <source>
        <dbReference type="EMBL" id="TEB18895.1"/>
    </source>
</evidence>
<dbReference type="Proteomes" id="UP000298030">
    <property type="component" value="Unassembled WGS sequence"/>
</dbReference>
<name>A0A4Y7SBW4_COPMI</name>